<evidence type="ECO:0000313" key="1">
    <source>
        <dbReference type="EMBL" id="TCL36792.1"/>
    </source>
</evidence>
<dbReference type="AlphaFoldDB" id="A0A4R1Q565"/>
<reference evidence="1 2" key="1">
    <citation type="submission" date="2019-03" db="EMBL/GenBank/DDBJ databases">
        <title>Genomic Encyclopedia of Type Strains, Phase IV (KMG-IV): sequencing the most valuable type-strain genomes for metagenomic binning, comparative biology and taxonomic classification.</title>
        <authorList>
            <person name="Goeker M."/>
        </authorList>
    </citation>
    <scope>NUCLEOTIDE SEQUENCE [LARGE SCALE GENOMIC DNA]</scope>
    <source>
        <strain evidence="1 2">DSM 15969</strain>
    </source>
</reference>
<name>A0A4R1Q565_9FIRM</name>
<sequence>MLTASNDTELRVCDSCGKERECYVERKLDTEQALCVYCLSTMYCFF</sequence>
<dbReference type="EMBL" id="SLUI01000007">
    <property type="protein sequence ID" value="TCL36792.1"/>
    <property type="molecule type" value="Genomic_DNA"/>
</dbReference>
<dbReference type="RefSeq" id="WP_333594753.1">
    <property type="nucleotide sequence ID" value="NZ_DAIMLW010000182.1"/>
</dbReference>
<accession>A0A4R1Q565</accession>
<evidence type="ECO:0000313" key="2">
    <source>
        <dbReference type="Proteomes" id="UP000295063"/>
    </source>
</evidence>
<comment type="caution">
    <text evidence="1">The sequence shown here is derived from an EMBL/GenBank/DDBJ whole genome shotgun (WGS) entry which is preliminary data.</text>
</comment>
<gene>
    <name evidence="1" type="ORF">EV210_10754</name>
</gene>
<organism evidence="1 2">
    <name type="scientific">Anaerospora hongkongensis</name>
    <dbReference type="NCBI Taxonomy" id="244830"/>
    <lineage>
        <taxon>Bacteria</taxon>
        <taxon>Bacillati</taxon>
        <taxon>Bacillota</taxon>
        <taxon>Negativicutes</taxon>
        <taxon>Selenomonadales</taxon>
        <taxon>Sporomusaceae</taxon>
        <taxon>Anaerospora</taxon>
    </lineage>
</organism>
<protein>
    <submittedName>
        <fullName evidence="1">Uncharacterized protein</fullName>
    </submittedName>
</protein>
<keyword evidence="2" id="KW-1185">Reference proteome</keyword>
<dbReference type="Proteomes" id="UP000295063">
    <property type="component" value="Unassembled WGS sequence"/>
</dbReference>
<proteinExistence type="predicted"/>